<dbReference type="AlphaFoldDB" id="A0A1F5YT77"/>
<comment type="caution">
    <text evidence="1">The sequence shown here is derived from an EMBL/GenBank/DDBJ whole genome shotgun (WGS) entry which is preliminary data.</text>
</comment>
<reference evidence="1 2" key="1">
    <citation type="journal article" date="2016" name="Nat. Commun.">
        <title>Thousands of microbial genomes shed light on interconnected biogeochemical processes in an aquifer system.</title>
        <authorList>
            <person name="Anantharaman K."/>
            <person name="Brown C.T."/>
            <person name="Hug L.A."/>
            <person name="Sharon I."/>
            <person name="Castelle C.J."/>
            <person name="Probst A.J."/>
            <person name="Thomas B.C."/>
            <person name="Singh A."/>
            <person name="Wilkins M.J."/>
            <person name="Karaoz U."/>
            <person name="Brodie E.L."/>
            <person name="Williams K.H."/>
            <person name="Hubbard S.S."/>
            <person name="Banfield J.F."/>
        </authorList>
    </citation>
    <scope>NUCLEOTIDE SEQUENCE [LARGE SCALE GENOMIC DNA]</scope>
</reference>
<organism evidence="1 2">
    <name type="scientific">Candidatus Gottesmanbacteria bacterium RBG_16_37_8</name>
    <dbReference type="NCBI Taxonomy" id="1798371"/>
    <lineage>
        <taxon>Bacteria</taxon>
        <taxon>Candidatus Gottesmaniibacteriota</taxon>
    </lineage>
</organism>
<sequence>MSDLKNFKWNYRSLNKIPNNSLHIEVIADYGGGYTTDHAFMEVRNHFYRFDKFNKIRTITDHPVYAFSTIETGFWIAQEGLHSEHKNLVIFSNTAPRGDIKWVGENRQPFVCGLLDNGIPVFAVYAGYNLSFIKDRLKGLWIVKVPNKGTQFRSRDYYPQATMAILNGDLARFGKEISIKDVPEVPSFALASVDGYGNLKTTIRKSYLSQAVLNSAIVRIGFNKHNRFALNTVGRGIKGNIGDLCMVSGSSGGKGKNYIEIIRLQMRAASDFEIFGPRDDLGKIEISPVKS</sequence>
<dbReference type="EMBL" id="MFJA01000031">
    <property type="protein sequence ID" value="OGG03314.1"/>
    <property type="molecule type" value="Genomic_DNA"/>
</dbReference>
<gene>
    <name evidence="1" type="ORF">A2W14_02365</name>
</gene>
<protein>
    <submittedName>
        <fullName evidence="1">Uncharacterized protein</fullName>
    </submittedName>
</protein>
<dbReference type="STRING" id="1798371.A2W14_02365"/>
<name>A0A1F5YT77_9BACT</name>
<evidence type="ECO:0000313" key="2">
    <source>
        <dbReference type="Proteomes" id="UP000176665"/>
    </source>
</evidence>
<dbReference type="Proteomes" id="UP000176665">
    <property type="component" value="Unassembled WGS sequence"/>
</dbReference>
<evidence type="ECO:0000313" key="1">
    <source>
        <dbReference type="EMBL" id="OGG03314.1"/>
    </source>
</evidence>
<accession>A0A1F5YT77</accession>
<proteinExistence type="predicted"/>